<dbReference type="Proteomes" id="UP000195897">
    <property type="component" value="Unassembled WGS sequence"/>
</dbReference>
<reference evidence="7" key="1">
    <citation type="submission" date="2017-04" db="EMBL/GenBank/DDBJ databases">
        <title>Function of individual gut microbiota members based on whole genome sequencing of pure cultures obtained from chicken caecum.</title>
        <authorList>
            <person name="Medvecky M."/>
            <person name="Cejkova D."/>
            <person name="Polansky O."/>
            <person name="Karasova D."/>
            <person name="Kubasova T."/>
            <person name="Cizek A."/>
            <person name="Rychlik I."/>
        </authorList>
    </citation>
    <scope>NUCLEOTIDE SEQUENCE [LARGE SCALE GENOMIC DNA]</scope>
    <source>
        <strain evidence="7">An180</strain>
    </source>
</reference>
<dbReference type="PANTHER" id="PTHR30126:SF91">
    <property type="entry name" value="LYSR FAMILY TRANSCRIPTIONAL REGULATOR"/>
    <property type="match status" value="1"/>
</dbReference>
<dbReference type="SUPFAM" id="SSF46785">
    <property type="entry name" value="Winged helix' DNA-binding domain"/>
    <property type="match status" value="1"/>
</dbReference>
<dbReference type="Gene3D" id="1.10.10.10">
    <property type="entry name" value="Winged helix-like DNA-binding domain superfamily/Winged helix DNA-binding domain"/>
    <property type="match status" value="1"/>
</dbReference>
<dbReference type="InterPro" id="IPR036390">
    <property type="entry name" value="WH_DNA-bd_sf"/>
</dbReference>
<dbReference type="InterPro" id="IPR000847">
    <property type="entry name" value="LysR_HTH_N"/>
</dbReference>
<accession>A0A1Y4L5G9</accession>
<dbReference type="PANTHER" id="PTHR30126">
    <property type="entry name" value="HTH-TYPE TRANSCRIPTIONAL REGULATOR"/>
    <property type="match status" value="1"/>
</dbReference>
<proteinExistence type="inferred from homology"/>
<dbReference type="GO" id="GO:0003700">
    <property type="term" value="F:DNA-binding transcription factor activity"/>
    <property type="evidence" value="ECO:0007669"/>
    <property type="project" value="InterPro"/>
</dbReference>
<evidence type="ECO:0000259" key="5">
    <source>
        <dbReference type="PROSITE" id="PS50931"/>
    </source>
</evidence>
<evidence type="ECO:0000256" key="2">
    <source>
        <dbReference type="ARBA" id="ARBA00023015"/>
    </source>
</evidence>
<name>A0A1Y4L5G9_9FIRM</name>
<dbReference type="PRINTS" id="PR00039">
    <property type="entry name" value="HTHLYSR"/>
</dbReference>
<feature type="domain" description="HTH lysR-type" evidence="5">
    <location>
        <begin position="1"/>
        <end position="58"/>
    </location>
</feature>
<dbReference type="Pfam" id="PF00126">
    <property type="entry name" value="HTH_1"/>
    <property type="match status" value="1"/>
</dbReference>
<organism evidence="6 7">
    <name type="scientific">Butyricicoccus pullicaecorum</name>
    <dbReference type="NCBI Taxonomy" id="501571"/>
    <lineage>
        <taxon>Bacteria</taxon>
        <taxon>Bacillati</taxon>
        <taxon>Bacillota</taxon>
        <taxon>Clostridia</taxon>
        <taxon>Eubacteriales</taxon>
        <taxon>Butyricicoccaceae</taxon>
        <taxon>Butyricicoccus</taxon>
    </lineage>
</organism>
<sequence length="288" mass="32827">MLDYRLQTFLTLCETMHYTRAAERLCITQPAVTQHIHFLEQHYGCRLFVYQGKTLRLTEEGERLRRMAASLAYNSRKMDEAMNEPAPVRLCVGATKSIGEYVIAPLISQFVRQHPTTALSLAVDNTQVLLRALDQGELDFALVEGFFDKDKYGHRLLRQERFFGVCAPDHPFAGREVTFEELFSQTILVREQGSGTRAILEDVLHERNHTLDSFVRVLEISDFTVLKSLATQGIGVTFVYAPVAQAELDAGSLASFTLQGLDIRREFNFVYLHDDLFLDIWQDCLNAL</sequence>
<dbReference type="SUPFAM" id="SSF53850">
    <property type="entry name" value="Periplasmic binding protein-like II"/>
    <property type="match status" value="1"/>
</dbReference>
<evidence type="ECO:0000256" key="1">
    <source>
        <dbReference type="ARBA" id="ARBA00009437"/>
    </source>
</evidence>
<dbReference type="InterPro" id="IPR005119">
    <property type="entry name" value="LysR_subst-bd"/>
</dbReference>
<keyword evidence="2" id="KW-0805">Transcription regulation</keyword>
<comment type="similarity">
    <text evidence="1">Belongs to the LysR transcriptional regulatory family.</text>
</comment>
<keyword evidence="4" id="KW-0804">Transcription</keyword>
<dbReference type="RefSeq" id="WP_087373816.1">
    <property type="nucleotide sequence ID" value="NZ_NFKK01000014.1"/>
</dbReference>
<keyword evidence="3" id="KW-0238">DNA-binding</keyword>
<gene>
    <name evidence="6" type="ORF">B5F17_10970</name>
</gene>
<dbReference type="GO" id="GO:0000976">
    <property type="term" value="F:transcription cis-regulatory region binding"/>
    <property type="evidence" value="ECO:0007669"/>
    <property type="project" value="TreeGrafter"/>
</dbReference>
<dbReference type="PROSITE" id="PS50931">
    <property type="entry name" value="HTH_LYSR"/>
    <property type="match status" value="1"/>
</dbReference>
<evidence type="ECO:0000313" key="7">
    <source>
        <dbReference type="Proteomes" id="UP000195897"/>
    </source>
</evidence>
<protein>
    <submittedName>
        <fullName evidence="6">Transcriptional regulator</fullName>
    </submittedName>
</protein>
<dbReference type="AlphaFoldDB" id="A0A1Y4L5G9"/>
<evidence type="ECO:0000256" key="4">
    <source>
        <dbReference type="ARBA" id="ARBA00023163"/>
    </source>
</evidence>
<evidence type="ECO:0000313" key="6">
    <source>
        <dbReference type="EMBL" id="OUP52014.1"/>
    </source>
</evidence>
<dbReference type="Pfam" id="PF03466">
    <property type="entry name" value="LysR_substrate"/>
    <property type="match status" value="1"/>
</dbReference>
<comment type="caution">
    <text evidence="6">The sequence shown here is derived from an EMBL/GenBank/DDBJ whole genome shotgun (WGS) entry which is preliminary data.</text>
</comment>
<dbReference type="InterPro" id="IPR036388">
    <property type="entry name" value="WH-like_DNA-bd_sf"/>
</dbReference>
<dbReference type="EMBL" id="NFKK01000014">
    <property type="protein sequence ID" value="OUP52014.1"/>
    <property type="molecule type" value="Genomic_DNA"/>
</dbReference>
<dbReference type="Gene3D" id="3.40.190.10">
    <property type="entry name" value="Periplasmic binding protein-like II"/>
    <property type="match status" value="2"/>
</dbReference>
<evidence type="ECO:0000256" key="3">
    <source>
        <dbReference type="ARBA" id="ARBA00023125"/>
    </source>
</evidence>